<keyword evidence="3" id="KW-1185">Reference proteome</keyword>
<feature type="domain" description="Polysaccharide pyruvyl transferase" evidence="1">
    <location>
        <begin position="65"/>
        <end position="203"/>
    </location>
</feature>
<dbReference type="GO" id="GO:0016740">
    <property type="term" value="F:transferase activity"/>
    <property type="evidence" value="ECO:0007669"/>
    <property type="project" value="UniProtKB-KW"/>
</dbReference>
<evidence type="ECO:0000313" key="3">
    <source>
        <dbReference type="Proteomes" id="UP000284892"/>
    </source>
</evidence>
<dbReference type="Proteomes" id="UP000284892">
    <property type="component" value="Unassembled WGS sequence"/>
</dbReference>
<accession>A0A420DUX4</accession>
<reference evidence="2 3" key="1">
    <citation type="submission" date="2018-09" db="EMBL/GenBank/DDBJ databases">
        <title>Genomic Encyclopedia of Archaeal and Bacterial Type Strains, Phase II (KMG-II): from individual species to whole genera.</title>
        <authorList>
            <person name="Goeker M."/>
        </authorList>
    </citation>
    <scope>NUCLEOTIDE SEQUENCE [LARGE SCALE GENOMIC DNA]</scope>
    <source>
        <strain evidence="2 3">DSM 26283</strain>
    </source>
</reference>
<dbReference type="RefSeq" id="WP_245977120.1">
    <property type="nucleotide sequence ID" value="NZ_RAQJ01000001.1"/>
</dbReference>
<evidence type="ECO:0000259" key="1">
    <source>
        <dbReference type="Pfam" id="PF04230"/>
    </source>
</evidence>
<dbReference type="Pfam" id="PF04230">
    <property type="entry name" value="PS_pyruv_trans"/>
    <property type="match status" value="1"/>
</dbReference>
<protein>
    <submittedName>
        <fullName evidence="2">Polysaccharide pyruvyl transferase</fullName>
    </submittedName>
</protein>
<organism evidence="2 3">
    <name type="scientific">Ichthyenterobacterium magnum</name>
    <dbReference type="NCBI Taxonomy" id="1230530"/>
    <lineage>
        <taxon>Bacteria</taxon>
        <taxon>Pseudomonadati</taxon>
        <taxon>Bacteroidota</taxon>
        <taxon>Flavobacteriia</taxon>
        <taxon>Flavobacteriales</taxon>
        <taxon>Flavobacteriaceae</taxon>
        <taxon>Ichthyenterobacterium</taxon>
    </lineage>
</organism>
<evidence type="ECO:0000313" key="2">
    <source>
        <dbReference type="EMBL" id="RKE97979.1"/>
    </source>
</evidence>
<name>A0A420DUX4_9FLAO</name>
<keyword evidence="2" id="KW-0808">Transferase</keyword>
<dbReference type="EMBL" id="RAQJ01000001">
    <property type="protein sequence ID" value="RKE97979.1"/>
    <property type="molecule type" value="Genomic_DNA"/>
</dbReference>
<gene>
    <name evidence="2" type="ORF">BXY80_0044</name>
</gene>
<comment type="caution">
    <text evidence="2">The sequence shown here is derived from an EMBL/GenBank/DDBJ whole genome shotgun (WGS) entry which is preliminary data.</text>
</comment>
<dbReference type="InterPro" id="IPR007345">
    <property type="entry name" value="Polysacch_pyruvyl_Trfase"/>
</dbReference>
<dbReference type="AlphaFoldDB" id="A0A420DUX4"/>
<proteinExistence type="predicted"/>
<sequence length="269" mass="31071">MFRLKSIRLFWWSEPLLMGKPKENYGDLLGKYLVEKISHTKVKFTHPKKPSFKNLFAPIYVTIGSILAHVNKNCIVWGSGIINEDQLVKPAKFLAVRGPETRRVLMRQGYDVPEIFGDPALLLPDYYLPKVNKVHKLGVIPHYVDYARVVELFKDHKAIVVIDLMTNDVELTTKQIMECERIVSSSLHGVIVSHAYGIPAVWVKFSDRLFGDDIKFKDYFKSVLIPPYKFDYIEKDESLEAFFNPKIELPNPKQINKLKLDLMSVCPFK</sequence>